<feature type="compositionally biased region" description="Basic and acidic residues" evidence="1">
    <location>
        <begin position="69"/>
        <end position="78"/>
    </location>
</feature>
<dbReference type="EMBL" id="VSSQ01000032">
    <property type="protein sequence ID" value="MPL66557.1"/>
    <property type="molecule type" value="Genomic_DNA"/>
</dbReference>
<accession>A0A644TJF9</accession>
<evidence type="ECO:0000256" key="1">
    <source>
        <dbReference type="SAM" id="MobiDB-lite"/>
    </source>
</evidence>
<proteinExistence type="predicted"/>
<feature type="region of interest" description="Disordered" evidence="1">
    <location>
        <begin position="27"/>
        <end position="105"/>
    </location>
</feature>
<name>A0A644TJF9_9ZZZZ</name>
<dbReference type="AlphaFoldDB" id="A0A644TJF9"/>
<reference evidence="2" key="1">
    <citation type="submission" date="2019-08" db="EMBL/GenBank/DDBJ databases">
        <authorList>
            <person name="Kucharzyk K."/>
            <person name="Murdoch R.W."/>
            <person name="Higgins S."/>
            <person name="Loffler F."/>
        </authorList>
    </citation>
    <scope>NUCLEOTIDE SEQUENCE</scope>
</reference>
<gene>
    <name evidence="2" type="ORF">SDC9_12241</name>
</gene>
<comment type="caution">
    <text evidence="2">The sequence shown here is derived from an EMBL/GenBank/DDBJ whole genome shotgun (WGS) entry which is preliminary data.</text>
</comment>
<sequence>MQRVGDIRLHAELGGLHLAAYHNEQQGAMDHGAGTRHVPVPVLHRSGAHQRGLGALHLSGARGLSSATEEYRKGDNPHGNEGLDPLPEAPGPAGRKALTSGVKED</sequence>
<protein>
    <submittedName>
        <fullName evidence="2">Uncharacterized protein</fullName>
    </submittedName>
</protein>
<evidence type="ECO:0000313" key="2">
    <source>
        <dbReference type="EMBL" id="MPL66557.1"/>
    </source>
</evidence>
<organism evidence="2">
    <name type="scientific">bioreactor metagenome</name>
    <dbReference type="NCBI Taxonomy" id="1076179"/>
    <lineage>
        <taxon>unclassified sequences</taxon>
        <taxon>metagenomes</taxon>
        <taxon>ecological metagenomes</taxon>
    </lineage>
</organism>